<protein>
    <submittedName>
        <fullName evidence="2">Uncharacterized protein</fullName>
    </submittedName>
</protein>
<feature type="compositionally biased region" description="Polar residues" evidence="1">
    <location>
        <begin position="572"/>
        <end position="591"/>
    </location>
</feature>
<feature type="compositionally biased region" description="Polar residues" evidence="1">
    <location>
        <begin position="260"/>
        <end position="274"/>
    </location>
</feature>
<feature type="compositionally biased region" description="Low complexity" evidence="1">
    <location>
        <begin position="696"/>
        <end position="737"/>
    </location>
</feature>
<feature type="region of interest" description="Disordered" evidence="1">
    <location>
        <begin position="617"/>
        <end position="653"/>
    </location>
</feature>
<keyword evidence="3" id="KW-1185">Reference proteome</keyword>
<feature type="compositionally biased region" description="Low complexity" evidence="1">
    <location>
        <begin position="107"/>
        <end position="133"/>
    </location>
</feature>
<evidence type="ECO:0000313" key="2">
    <source>
        <dbReference type="EMBL" id="ODM98751.1"/>
    </source>
</evidence>
<comment type="caution">
    <text evidence="2">The sequence shown here is derived from an EMBL/GenBank/DDBJ whole genome shotgun (WGS) entry which is preliminary data.</text>
</comment>
<accession>A0A1D2N0L3</accession>
<dbReference type="STRING" id="48709.A0A1D2N0L3"/>
<feature type="region of interest" description="Disordered" evidence="1">
    <location>
        <begin position="299"/>
        <end position="447"/>
    </location>
</feature>
<organism evidence="2 3">
    <name type="scientific">Orchesella cincta</name>
    <name type="common">Springtail</name>
    <name type="synonym">Podura cincta</name>
    <dbReference type="NCBI Taxonomy" id="48709"/>
    <lineage>
        <taxon>Eukaryota</taxon>
        <taxon>Metazoa</taxon>
        <taxon>Ecdysozoa</taxon>
        <taxon>Arthropoda</taxon>
        <taxon>Hexapoda</taxon>
        <taxon>Collembola</taxon>
        <taxon>Entomobryomorpha</taxon>
        <taxon>Entomobryoidea</taxon>
        <taxon>Orchesellidae</taxon>
        <taxon>Orchesellinae</taxon>
        <taxon>Orchesella</taxon>
    </lineage>
</organism>
<evidence type="ECO:0000313" key="3">
    <source>
        <dbReference type="Proteomes" id="UP000094527"/>
    </source>
</evidence>
<evidence type="ECO:0000256" key="1">
    <source>
        <dbReference type="SAM" id="MobiDB-lite"/>
    </source>
</evidence>
<feature type="region of interest" description="Disordered" evidence="1">
    <location>
        <begin position="239"/>
        <end position="282"/>
    </location>
</feature>
<dbReference type="OMA" id="THRCNTI"/>
<proteinExistence type="predicted"/>
<feature type="region of interest" description="Disordered" evidence="1">
    <location>
        <begin position="696"/>
        <end position="757"/>
    </location>
</feature>
<dbReference type="AlphaFoldDB" id="A0A1D2N0L3"/>
<name>A0A1D2N0L3_ORCCI</name>
<sequence length="757" mass="80313">MMAVLVPFEGGCMAREHYWPTGSKTAQDQEKRALAAEHDRQVRNRSVANDIRLDLPVSVARPDGEEHPARARFRSHDKRYEIQKPYIQGPPNVTVLDCLERTVTQPSSSSRSGGSKSTSKSSSSHWGLSWSRSNKSPPSRESRTRGQQRHPHPSNPSTSVRQQNAPSSSSCETARNSGGVAQGLLAGPSLFSTLSSSSNSSSSSSSSSSSLGGGNPNSSLLGFHRAATSLVAGDNVHSAFPLHHHHHPSTLSHHEPPPTNSTNPARCKQQQQPLSYPGGGSIAEKFSEKVQHCTNALVGSARTSPNNNNSSSASTSTAGVLSRLIDPDSKLFRSSSKDSKRSRSRSSRSGPSSSSNPVVRMDAYCSGADPGANITDSDRGELFDEGEEKKAAQQVAHRYNMMPGSKSNNHEGESMESSGGGVHNLHHHHHHHPHHPGTSPSVFSDCENGNARVPPVATIGQCGVVRDSNDSTLKLSPSSSPGQVADEYDMIPRDEEMKGGCSTDPNYSTFAKVNNNNVTSTSPPASVQSQYLDSSSTTHRCNTISSMDTSTSSRANENNNFPPSPHFDSAMMSESSTRVHNRNGANNTPCAGSQEGVEATRSANQYSTMNMIKSEGGAEIAPAPSPRNDPTSTVDDDDDNATSSKNLIVTANTTTTTSVRETAHHCELSETFIASKNDTDQYCTAAAAELITSLHSSSSSSSPCSSSSASALSIQQSSSSYPSSSSLAASHQAHADSVQSAEFDTQPPPPSPLNRIT</sequence>
<feature type="region of interest" description="Disordered" evidence="1">
    <location>
        <begin position="104"/>
        <end position="215"/>
    </location>
</feature>
<feature type="compositionally biased region" description="Pro residues" evidence="1">
    <location>
        <begin position="746"/>
        <end position="757"/>
    </location>
</feature>
<reference evidence="2 3" key="1">
    <citation type="journal article" date="2016" name="Genome Biol. Evol.">
        <title>Gene Family Evolution Reflects Adaptation to Soil Environmental Stressors in the Genome of the Collembolan Orchesella cincta.</title>
        <authorList>
            <person name="Faddeeva-Vakhrusheva A."/>
            <person name="Derks M.F."/>
            <person name="Anvar S.Y."/>
            <person name="Agamennone V."/>
            <person name="Suring W."/>
            <person name="Smit S."/>
            <person name="van Straalen N.M."/>
            <person name="Roelofs D."/>
        </authorList>
    </citation>
    <scope>NUCLEOTIDE SEQUENCE [LARGE SCALE GENOMIC DNA]</scope>
    <source>
        <tissue evidence="2">Mixed pool</tissue>
    </source>
</reference>
<gene>
    <name evidence="2" type="ORF">Ocin01_07929</name>
</gene>
<feature type="compositionally biased region" description="Basic residues" evidence="1">
    <location>
        <begin position="424"/>
        <end position="435"/>
    </location>
</feature>
<feature type="compositionally biased region" description="Basic and acidic residues" evidence="1">
    <location>
        <begin position="325"/>
        <end position="341"/>
    </location>
</feature>
<feature type="compositionally biased region" description="Basic and acidic residues" evidence="1">
    <location>
        <begin position="376"/>
        <end position="391"/>
    </location>
</feature>
<dbReference type="Proteomes" id="UP000094527">
    <property type="component" value="Unassembled WGS sequence"/>
</dbReference>
<feature type="compositionally biased region" description="Polar residues" evidence="1">
    <location>
        <begin position="155"/>
        <end position="176"/>
    </location>
</feature>
<feature type="region of interest" description="Disordered" evidence="1">
    <location>
        <begin position="519"/>
        <end position="599"/>
    </location>
</feature>
<feature type="compositionally biased region" description="Low complexity" evidence="1">
    <location>
        <begin position="187"/>
        <end position="215"/>
    </location>
</feature>
<feature type="region of interest" description="Disordered" evidence="1">
    <location>
        <begin position="60"/>
        <end position="92"/>
    </location>
</feature>
<feature type="compositionally biased region" description="Low complexity" evidence="1">
    <location>
        <begin position="300"/>
        <end position="318"/>
    </location>
</feature>
<feature type="compositionally biased region" description="Polar residues" evidence="1">
    <location>
        <begin position="519"/>
        <end position="561"/>
    </location>
</feature>
<dbReference type="EMBL" id="LJIJ01000327">
    <property type="protein sequence ID" value="ODM98751.1"/>
    <property type="molecule type" value="Genomic_DNA"/>
</dbReference>
<dbReference type="OrthoDB" id="10038550at2759"/>